<evidence type="ECO:0000313" key="2">
    <source>
        <dbReference type="Proteomes" id="UP001165136"/>
    </source>
</evidence>
<dbReference type="EMBL" id="BSTI01000002">
    <property type="protein sequence ID" value="GLY64261.1"/>
    <property type="molecule type" value="Genomic_DNA"/>
</dbReference>
<accession>A0A9W6QX06</accession>
<organism evidence="1 2">
    <name type="scientific">Amycolatopsis taiwanensis</name>
    <dbReference type="NCBI Taxonomy" id="342230"/>
    <lineage>
        <taxon>Bacteria</taxon>
        <taxon>Bacillati</taxon>
        <taxon>Actinomycetota</taxon>
        <taxon>Actinomycetes</taxon>
        <taxon>Pseudonocardiales</taxon>
        <taxon>Pseudonocardiaceae</taxon>
        <taxon>Amycolatopsis</taxon>
    </lineage>
</organism>
<comment type="caution">
    <text evidence="1">The sequence shown here is derived from an EMBL/GenBank/DDBJ whole genome shotgun (WGS) entry which is preliminary data.</text>
</comment>
<dbReference type="AlphaFoldDB" id="A0A9W6QX06"/>
<reference evidence="1" key="1">
    <citation type="submission" date="2023-03" db="EMBL/GenBank/DDBJ databases">
        <title>Amycolatopsis taiwanensis NBRC 103393.</title>
        <authorList>
            <person name="Ichikawa N."/>
            <person name="Sato H."/>
            <person name="Tonouchi N."/>
        </authorList>
    </citation>
    <scope>NUCLEOTIDE SEQUENCE</scope>
    <source>
        <strain evidence="1">NBRC 103393</strain>
    </source>
</reference>
<name>A0A9W6QX06_9PSEU</name>
<keyword evidence="2" id="KW-1185">Reference proteome</keyword>
<protein>
    <submittedName>
        <fullName evidence="1">Uncharacterized protein</fullName>
    </submittedName>
</protein>
<proteinExistence type="predicted"/>
<gene>
    <name evidence="1" type="ORF">Atai01_08800</name>
</gene>
<dbReference type="Proteomes" id="UP001165136">
    <property type="component" value="Unassembled WGS sequence"/>
</dbReference>
<dbReference type="RefSeq" id="WP_285485956.1">
    <property type="nucleotide sequence ID" value="NZ_BSTI01000002.1"/>
</dbReference>
<evidence type="ECO:0000313" key="1">
    <source>
        <dbReference type="EMBL" id="GLY64261.1"/>
    </source>
</evidence>
<sequence length="64" mass="6702">MLGPDDRPGAALAILAGLAPGEITDDDVARWRTTGPYTDHCLLHLLAYGAITAVGIIETAITQQ</sequence>